<evidence type="ECO:0000259" key="2">
    <source>
        <dbReference type="Pfam" id="PF00109"/>
    </source>
</evidence>
<organism evidence="3 4">
    <name type="scientific">Actinokineospora guangxiensis</name>
    <dbReference type="NCBI Taxonomy" id="1490288"/>
    <lineage>
        <taxon>Bacteria</taxon>
        <taxon>Bacillati</taxon>
        <taxon>Actinomycetota</taxon>
        <taxon>Actinomycetes</taxon>
        <taxon>Pseudonocardiales</taxon>
        <taxon>Pseudonocardiaceae</taxon>
        <taxon>Actinokineospora</taxon>
    </lineage>
</organism>
<dbReference type="Gene3D" id="3.40.47.10">
    <property type="match status" value="1"/>
</dbReference>
<evidence type="ECO:0000313" key="3">
    <source>
        <dbReference type="EMBL" id="MFC5286667.1"/>
    </source>
</evidence>
<dbReference type="InterPro" id="IPR000794">
    <property type="entry name" value="Beta-ketoacyl_synthase"/>
</dbReference>
<dbReference type="EMBL" id="JBHSKF010000002">
    <property type="protein sequence ID" value="MFC5286667.1"/>
    <property type="molecule type" value="Genomic_DNA"/>
</dbReference>
<evidence type="ECO:0000313" key="4">
    <source>
        <dbReference type="Proteomes" id="UP001596157"/>
    </source>
</evidence>
<dbReference type="SUPFAM" id="SSF53901">
    <property type="entry name" value="Thiolase-like"/>
    <property type="match status" value="2"/>
</dbReference>
<dbReference type="RefSeq" id="WP_378244812.1">
    <property type="nucleotide sequence ID" value="NZ_JBHSKF010000002.1"/>
</dbReference>
<dbReference type="PANTHER" id="PTHR11712">
    <property type="entry name" value="POLYKETIDE SYNTHASE-RELATED"/>
    <property type="match status" value="1"/>
</dbReference>
<dbReference type="Pfam" id="PF00109">
    <property type="entry name" value="ketoacyl-synt"/>
    <property type="match status" value="1"/>
</dbReference>
<gene>
    <name evidence="3" type="ORF">ACFPM7_06355</name>
</gene>
<dbReference type="Proteomes" id="UP001596157">
    <property type="component" value="Unassembled WGS sequence"/>
</dbReference>
<sequence>MTVAAPPVRRPVITGWASISPYGLGADTLSDGARERRGTRVPVEAEQWGVQARAACLVPDFDPRALLGRKGTRSMDRATGLAVATVGMLIADGVPNGPGTGLVIGTTAGGLNSAWTTTQDMLVGERPFYIDAAKIPYVIMNGTAGHCAIWHGLQGPNTTVAAGGATGLTALNHARRLVVAGRAERVLCGGVEEFSPARYWVESLADPDAVIGEGCAMVVVEDDDGERPALADLVAVEFGVARAGELATALASTVRGALARAGVRADEVWGASPGGSGAIAATAAAVHEEIFGSDAVAAVPPVDLLGDTAAASGAFQLALVLGAARPEHAGRYAVITSADQHGAFACALLRTRGPAEQRGGQR</sequence>
<dbReference type="InterPro" id="IPR014030">
    <property type="entry name" value="Ketoacyl_synth_N"/>
</dbReference>
<comment type="caution">
    <text evidence="3">The sequence shown here is derived from an EMBL/GenBank/DDBJ whole genome shotgun (WGS) entry which is preliminary data.</text>
</comment>
<feature type="domain" description="Beta-ketoacyl synthase-like N-terminal" evidence="2">
    <location>
        <begin position="12"/>
        <end position="193"/>
    </location>
</feature>
<protein>
    <submittedName>
        <fullName evidence="3">Beta-ketoacyl synthase N-terminal-like domain-containing protein</fullName>
    </submittedName>
</protein>
<proteinExistence type="predicted"/>
<name>A0ABW0EH05_9PSEU</name>
<evidence type="ECO:0000256" key="1">
    <source>
        <dbReference type="ARBA" id="ARBA00022679"/>
    </source>
</evidence>
<dbReference type="InterPro" id="IPR016039">
    <property type="entry name" value="Thiolase-like"/>
</dbReference>
<accession>A0ABW0EH05</accession>
<dbReference type="PANTHER" id="PTHR11712:SF336">
    <property type="entry name" value="3-OXOACYL-[ACYL-CARRIER-PROTEIN] SYNTHASE, MITOCHONDRIAL"/>
    <property type="match status" value="1"/>
</dbReference>
<reference evidence="4" key="1">
    <citation type="journal article" date="2019" name="Int. J. Syst. Evol. Microbiol.">
        <title>The Global Catalogue of Microorganisms (GCM) 10K type strain sequencing project: providing services to taxonomists for standard genome sequencing and annotation.</title>
        <authorList>
            <consortium name="The Broad Institute Genomics Platform"/>
            <consortium name="The Broad Institute Genome Sequencing Center for Infectious Disease"/>
            <person name="Wu L."/>
            <person name="Ma J."/>
        </authorList>
    </citation>
    <scope>NUCLEOTIDE SEQUENCE [LARGE SCALE GENOMIC DNA]</scope>
    <source>
        <strain evidence="4">CCUG 59778</strain>
    </source>
</reference>
<keyword evidence="1" id="KW-0808">Transferase</keyword>
<keyword evidence="4" id="KW-1185">Reference proteome</keyword>